<dbReference type="AlphaFoldDB" id="A0A1H6FAY7"/>
<dbReference type="OrthoDB" id="5570983at2"/>
<name>A0A1H6FAY7_9GAMM</name>
<dbReference type="RefSeq" id="WP_103920304.1">
    <property type="nucleotide sequence ID" value="NZ_FMSV02000498.1"/>
</dbReference>
<organism evidence="2 3">
    <name type="scientific">Candidatus Venteria ishoeyi</name>
    <dbReference type="NCBI Taxonomy" id="1899563"/>
    <lineage>
        <taxon>Bacteria</taxon>
        <taxon>Pseudomonadati</taxon>
        <taxon>Pseudomonadota</taxon>
        <taxon>Gammaproteobacteria</taxon>
        <taxon>Thiotrichales</taxon>
        <taxon>Thiotrichaceae</taxon>
        <taxon>Venteria</taxon>
    </lineage>
</organism>
<dbReference type="InterPro" id="IPR036061">
    <property type="entry name" value="CheW-like_dom_sf"/>
</dbReference>
<keyword evidence="3" id="KW-1185">Reference proteome</keyword>
<dbReference type="SUPFAM" id="SSF50341">
    <property type="entry name" value="CheW-like"/>
    <property type="match status" value="1"/>
</dbReference>
<feature type="domain" description="CheW-like" evidence="1">
    <location>
        <begin position="31"/>
        <end position="170"/>
    </location>
</feature>
<protein>
    <submittedName>
        <fullName evidence="2">CheW-like domain protein</fullName>
    </submittedName>
</protein>
<dbReference type="Pfam" id="PF01584">
    <property type="entry name" value="CheW"/>
    <property type="match status" value="1"/>
</dbReference>
<dbReference type="PANTHER" id="PTHR22617:SF43">
    <property type="entry name" value="PROTEIN PILI"/>
    <property type="match status" value="1"/>
</dbReference>
<dbReference type="PROSITE" id="PS50851">
    <property type="entry name" value="CHEW"/>
    <property type="match status" value="1"/>
</dbReference>
<sequence>MKNKRLRPTEVLGRKFIYPEASEHKAQQEVIFRRLGFKIGDIGLLIAENTVSELVEMGSICSLPNTAEWLTGLVNLRGNLIPVFELGVLLNLDLVQGKKRMLLVLGQGEAAAALPISELPSQQRFHESDKMENLPALPDALTAYAPSGYEQNDEIWFNFEHEAFFESLAGKIAS</sequence>
<dbReference type="GO" id="GO:0005829">
    <property type="term" value="C:cytosol"/>
    <property type="evidence" value="ECO:0007669"/>
    <property type="project" value="TreeGrafter"/>
</dbReference>
<evidence type="ECO:0000313" key="2">
    <source>
        <dbReference type="EMBL" id="SEH06541.1"/>
    </source>
</evidence>
<dbReference type="SMART" id="SM00260">
    <property type="entry name" value="CheW"/>
    <property type="match status" value="1"/>
</dbReference>
<dbReference type="Proteomes" id="UP000236724">
    <property type="component" value="Unassembled WGS sequence"/>
</dbReference>
<reference evidence="2 3" key="1">
    <citation type="submission" date="2016-10" db="EMBL/GenBank/DDBJ databases">
        <authorList>
            <person name="de Groot N.N."/>
        </authorList>
    </citation>
    <scope>NUCLEOTIDE SEQUENCE [LARGE SCALE GENOMIC DNA]</scope>
    <source>
        <strain evidence="2">MBHS1</strain>
    </source>
</reference>
<dbReference type="InterPro" id="IPR002545">
    <property type="entry name" value="CheW-lke_dom"/>
</dbReference>
<dbReference type="InterPro" id="IPR039315">
    <property type="entry name" value="CheW"/>
</dbReference>
<dbReference type="Gene3D" id="2.40.50.180">
    <property type="entry name" value="CheA-289, Domain 4"/>
    <property type="match status" value="1"/>
</dbReference>
<evidence type="ECO:0000313" key="3">
    <source>
        <dbReference type="Proteomes" id="UP000236724"/>
    </source>
</evidence>
<gene>
    <name evidence="2" type="ORF">MBHS_02404</name>
</gene>
<accession>A0A1H6FAY7</accession>
<evidence type="ECO:0000259" key="1">
    <source>
        <dbReference type="PROSITE" id="PS50851"/>
    </source>
</evidence>
<dbReference type="GO" id="GO:0006935">
    <property type="term" value="P:chemotaxis"/>
    <property type="evidence" value="ECO:0007669"/>
    <property type="project" value="InterPro"/>
</dbReference>
<dbReference type="EMBL" id="FMSV02000498">
    <property type="protein sequence ID" value="SEH06541.1"/>
    <property type="molecule type" value="Genomic_DNA"/>
</dbReference>
<proteinExistence type="predicted"/>
<dbReference type="PANTHER" id="PTHR22617">
    <property type="entry name" value="CHEMOTAXIS SENSOR HISTIDINE KINASE-RELATED"/>
    <property type="match status" value="1"/>
</dbReference>
<dbReference type="GO" id="GO:0007165">
    <property type="term" value="P:signal transduction"/>
    <property type="evidence" value="ECO:0007669"/>
    <property type="project" value="InterPro"/>
</dbReference>